<name>A0A833L1S4_UNCSA</name>
<protein>
    <submittedName>
        <fullName evidence="5">4Fe-4S ferredoxin</fullName>
    </submittedName>
</protein>
<feature type="domain" description="4Fe-4S ferredoxin-type" evidence="4">
    <location>
        <begin position="308"/>
        <end position="336"/>
    </location>
</feature>
<dbReference type="Pfam" id="PF17179">
    <property type="entry name" value="Fer4_22"/>
    <property type="match status" value="1"/>
</dbReference>
<reference evidence="5 6" key="1">
    <citation type="submission" date="2019-12" db="EMBL/GenBank/DDBJ databases">
        <authorList>
            <person name="Wolfe R."/>
            <person name="Danczak R."/>
            <person name="Wilkins M."/>
        </authorList>
    </citation>
    <scope>NUCLEOTIDE SEQUENCE [LARGE SCALE GENOMIC DNA]</scope>
    <source>
        <strain evidence="5">X2_MaxBin.013</strain>
    </source>
</reference>
<evidence type="ECO:0000313" key="5">
    <source>
        <dbReference type="EMBL" id="KAF0134694.1"/>
    </source>
</evidence>
<evidence type="ECO:0000259" key="4">
    <source>
        <dbReference type="PROSITE" id="PS51379"/>
    </source>
</evidence>
<proteinExistence type="predicted"/>
<evidence type="ECO:0000313" key="6">
    <source>
        <dbReference type="Proteomes" id="UP000488506"/>
    </source>
</evidence>
<dbReference type="Gene3D" id="3.30.70.20">
    <property type="match status" value="1"/>
</dbReference>
<evidence type="ECO:0000256" key="2">
    <source>
        <dbReference type="ARBA" id="ARBA00023004"/>
    </source>
</evidence>
<dbReference type="Proteomes" id="UP000488506">
    <property type="component" value="Unassembled WGS sequence"/>
</dbReference>
<sequence>MDTKLISKENTLKLINALTKEVKVLAPQKDEFGDIFFKEVKDSKNVILAPFKPLMPTVRELLFGQIKEMIRYKKESAEIKLEEMKNAEDTIFWGLPTCDINGLLYTDMFFMGREFCDSYYKEVREKIVLISVVCDTPPNKSCFCGSMADGPHLVEGFDLQLTPMGDDYFVEVGSAKGKKIIESNKDLFSEVKDKSVVERIWEEAHKKVIVKGLDKNAAIEKMDLDPIKETLFVEVSDRCISCGACNYVCPTCTCFNVIDVGSKEEGVRERVLDSCVFSGYFRMAGGHNPKEKQELRTKQRYYCKLLWDKEKYNDSGCVGCGRCLDSCPVDIDIKEVMPTIAAGGDK</sequence>
<dbReference type="PANTHER" id="PTHR40447">
    <property type="entry name" value="ANAEROBIC SULFITE REDUCTASE SUBUNIT A"/>
    <property type="match status" value="1"/>
</dbReference>
<dbReference type="InterPro" id="IPR017896">
    <property type="entry name" value="4Fe4S_Fe-S-bd"/>
</dbReference>
<gene>
    <name evidence="5" type="ORF">FD145_525</name>
</gene>
<feature type="domain" description="4Fe-4S ferredoxin-type" evidence="4">
    <location>
        <begin position="229"/>
        <end position="260"/>
    </location>
</feature>
<keyword evidence="1" id="KW-0479">Metal-binding</keyword>
<organism evidence="5 6">
    <name type="scientific">Candidatus Saganbacteria bacterium</name>
    <dbReference type="NCBI Taxonomy" id="2575572"/>
    <lineage>
        <taxon>Bacteria</taxon>
        <taxon>Bacillati</taxon>
        <taxon>Saganbacteria</taxon>
    </lineage>
</organism>
<dbReference type="EMBL" id="WPAF01000006">
    <property type="protein sequence ID" value="KAF0134694.1"/>
    <property type="molecule type" value="Genomic_DNA"/>
</dbReference>
<dbReference type="PROSITE" id="PS51379">
    <property type="entry name" value="4FE4S_FER_2"/>
    <property type="match status" value="2"/>
</dbReference>
<dbReference type="AlphaFoldDB" id="A0A833L1S4"/>
<dbReference type="GO" id="GO:0046872">
    <property type="term" value="F:metal ion binding"/>
    <property type="evidence" value="ECO:0007669"/>
    <property type="project" value="UniProtKB-KW"/>
</dbReference>
<keyword evidence="3" id="KW-0411">Iron-sulfur</keyword>
<keyword evidence="2" id="KW-0408">Iron</keyword>
<accession>A0A833L1S4</accession>
<evidence type="ECO:0000256" key="3">
    <source>
        <dbReference type="ARBA" id="ARBA00023014"/>
    </source>
</evidence>
<evidence type="ECO:0000256" key="1">
    <source>
        <dbReference type="ARBA" id="ARBA00022723"/>
    </source>
</evidence>
<comment type="caution">
    <text evidence="5">The sequence shown here is derived from an EMBL/GenBank/DDBJ whole genome shotgun (WGS) entry which is preliminary data.</text>
</comment>
<dbReference type="PANTHER" id="PTHR40447:SF1">
    <property type="entry name" value="ANAEROBIC SULFITE REDUCTASE SUBUNIT A"/>
    <property type="match status" value="1"/>
</dbReference>
<dbReference type="PROSITE" id="PS00198">
    <property type="entry name" value="4FE4S_FER_1"/>
    <property type="match status" value="2"/>
</dbReference>
<dbReference type="InterPro" id="IPR017900">
    <property type="entry name" value="4Fe4S_Fe_S_CS"/>
</dbReference>
<dbReference type="SUPFAM" id="SSF54862">
    <property type="entry name" value="4Fe-4S ferredoxins"/>
    <property type="match status" value="1"/>
</dbReference>
<dbReference type="GO" id="GO:0051536">
    <property type="term" value="F:iron-sulfur cluster binding"/>
    <property type="evidence" value="ECO:0007669"/>
    <property type="project" value="UniProtKB-KW"/>
</dbReference>